<dbReference type="CDD" id="cd03112">
    <property type="entry name" value="CobW-like"/>
    <property type="match status" value="1"/>
</dbReference>
<dbReference type="SUPFAM" id="SSF90002">
    <property type="entry name" value="Hypothetical protein YjiA, C-terminal domain"/>
    <property type="match status" value="1"/>
</dbReference>
<dbReference type="EMBL" id="JACXSI010000045">
    <property type="protein sequence ID" value="MBD3109813.1"/>
    <property type="molecule type" value="Genomic_DNA"/>
</dbReference>
<sequence length="311" mass="35400">MKSTEVYIIGGFLGSGKTTLLQHIIQQEKEAGRKIAVLLNELGSLSIDSALIEDQGVPFREMFDGCICCTISEKLEAQLHSMLHEYELDAIYIETTGAAHPVEVVDSIMSPLLADRLNYRGIITVVDISRWSERSKLTPQIRQLLVEQIVHADTILLNKKDILTESESSKVLFEIQALNSEALCLFTDHSKISLKDFQNRKFSLKEKSATSKHSIADLQLQTIIHTFKTSISYESFEKWLRGLPDTVYRIKGYIGFTHSQYPFLFQYSYGTPVMIQELIKMPLNIVIIGQNLDKDMIIEQLRALEKELEIE</sequence>
<keyword evidence="2" id="KW-0378">Hydrolase</keyword>
<dbReference type="Gene3D" id="3.30.1220.10">
    <property type="entry name" value="CobW-like, C-terminal domain"/>
    <property type="match status" value="1"/>
</dbReference>
<evidence type="ECO:0000259" key="6">
    <source>
        <dbReference type="SMART" id="SM00833"/>
    </source>
</evidence>
<dbReference type="InterPro" id="IPR011629">
    <property type="entry name" value="CobW-like_C"/>
</dbReference>
<dbReference type="PANTHER" id="PTHR13748">
    <property type="entry name" value="COBW-RELATED"/>
    <property type="match status" value="1"/>
</dbReference>
<feature type="domain" description="CobW C-terminal" evidence="6">
    <location>
        <begin position="220"/>
        <end position="305"/>
    </location>
</feature>
<comment type="catalytic activity">
    <reaction evidence="5">
        <text>GTP + H2O = GDP + phosphate + H(+)</text>
        <dbReference type="Rhea" id="RHEA:19669"/>
        <dbReference type="ChEBI" id="CHEBI:15377"/>
        <dbReference type="ChEBI" id="CHEBI:15378"/>
        <dbReference type="ChEBI" id="CHEBI:37565"/>
        <dbReference type="ChEBI" id="CHEBI:43474"/>
        <dbReference type="ChEBI" id="CHEBI:58189"/>
    </reaction>
    <physiologicalReaction direction="left-to-right" evidence="5">
        <dbReference type="Rhea" id="RHEA:19670"/>
    </physiologicalReaction>
</comment>
<evidence type="ECO:0000256" key="4">
    <source>
        <dbReference type="ARBA" id="ARBA00034320"/>
    </source>
</evidence>
<dbReference type="PANTHER" id="PTHR13748:SF62">
    <property type="entry name" value="COBW DOMAIN-CONTAINING PROTEIN"/>
    <property type="match status" value="1"/>
</dbReference>
<evidence type="ECO:0000313" key="7">
    <source>
        <dbReference type="EMBL" id="MBD3109813.1"/>
    </source>
</evidence>
<dbReference type="Pfam" id="PF02492">
    <property type="entry name" value="cobW"/>
    <property type="match status" value="1"/>
</dbReference>
<evidence type="ECO:0000256" key="3">
    <source>
        <dbReference type="ARBA" id="ARBA00023186"/>
    </source>
</evidence>
<protein>
    <submittedName>
        <fullName evidence="7">GTP-binding protein</fullName>
    </submittedName>
</protein>
<evidence type="ECO:0000313" key="8">
    <source>
        <dbReference type="Proteomes" id="UP000602076"/>
    </source>
</evidence>
<keyword evidence="1" id="KW-0547">Nucleotide-binding</keyword>
<reference evidence="7" key="1">
    <citation type="submission" date="2020-09" db="EMBL/GenBank/DDBJ databases">
        <title>Bacillus faecalis sp. nov., a moderately halophilic bacterium isolated from cow faeces.</title>
        <authorList>
            <person name="Jiang L."/>
            <person name="Lee J."/>
        </authorList>
    </citation>
    <scope>NUCLEOTIDE SEQUENCE</scope>
    <source>
        <strain evidence="7">AGMB 02131</strain>
    </source>
</reference>
<dbReference type="InterPro" id="IPR027417">
    <property type="entry name" value="P-loop_NTPase"/>
</dbReference>
<evidence type="ECO:0000256" key="5">
    <source>
        <dbReference type="ARBA" id="ARBA00049117"/>
    </source>
</evidence>
<gene>
    <name evidence="7" type="ORF">IEO70_15845</name>
</gene>
<keyword evidence="8" id="KW-1185">Reference proteome</keyword>
<dbReference type="InterPro" id="IPR036627">
    <property type="entry name" value="CobW-likC_sf"/>
</dbReference>
<name>A0A927CY51_9BACI</name>
<proteinExistence type="inferred from homology"/>
<dbReference type="SUPFAM" id="SSF52540">
    <property type="entry name" value="P-loop containing nucleoside triphosphate hydrolases"/>
    <property type="match status" value="1"/>
</dbReference>
<evidence type="ECO:0000256" key="2">
    <source>
        <dbReference type="ARBA" id="ARBA00022801"/>
    </source>
</evidence>
<dbReference type="Gene3D" id="3.40.50.300">
    <property type="entry name" value="P-loop containing nucleotide triphosphate hydrolases"/>
    <property type="match status" value="1"/>
</dbReference>
<dbReference type="InterPro" id="IPR051316">
    <property type="entry name" value="Zinc-reg_GTPase_activator"/>
</dbReference>
<comment type="caution">
    <text evidence="7">The sequence shown here is derived from an EMBL/GenBank/DDBJ whole genome shotgun (WGS) entry which is preliminary data.</text>
</comment>
<comment type="similarity">
    <text evidence="4">Belongs to the SIMIBI class G3E GTPase family. ZNG1 subfamily.</text>
</comment>
<dbReference type="GO" id="GO:0005737">
    <property type="term" value="C:cytoplasm"/>
    <property type="evidence" value="ECO:0007669"/>
    <property type="project" value="TreeGrafter"/>
</dbReference>
<dbReference type="GO" id="GO:0000166">
    <property type="term" value="F:nucleotide binding"/>
    <property type="evidence" value="ECO:0007669"/>
    <property type="project" value="UniProtKB-KW"/>
</dbReference>
<dbReference type="Proteomes" id="UP000602076">
    <property type="component" value="Unassembled WGS sequence"/>
</dbReference>
<keyword evidence="3" id="KW-0143">Chaperone</keyword>
<dbReference type="AlphaFoldDB" id="A0A927CY51"/>
<evidence type="ECO:0000256" key="1">
    <source>
        <dbReference type="ARBA" id="ARBA00022741"/>
    </source>
</evidence>
<accession>A0A927CY51</accession>
<dbReference type="RefSeq" id="WP_190999347.1">
    <property type="nucleotide sequence ID" value="NZ_JACXSI010000045.1"/>
</dbReference>
<dbReference type="SMART" id="SM00833">
    <property type="entry name" value="CobW_C"/>
    <property type="match status" value="1"/>
</dbReference>
<dbReference type="InterPro" id="IPR003495">
    <property type="entry name" value="CobW/HypB/UreG_nucleotide-bd"/>
</dbReference>
<dbReference type="Pfam" id="PF07683">
    <property type="entry name" value="CobW_C"/>
    <property type="match status" value="1"/>
</dbReference>
<dbReference type="GO" id="GO:0016787">
    <property type="term" value="F:hydrolase activity"/>
    <property type="evidence" value="ECO:0007669"/>
    <property type="project" value="UniProtKB-KW"/>
</dbReference>
<organism evidence="7 8">
    <name type="scientific">Peribacillus faecalis</name>
    <dbReference type="NCBI Taxonomy" id="2772559"/>
    <lineage>
        <taxon>Bacteria</taxon>
        <taxon>Bacillati</taxon>
        <taxon>Bacillota</taxon>
        <taxon>Bacilli</taxon>
        <taxon>Bacillales</taxon>
        <taxon>Bacillaceae</taxon>
        <taxon>Peribacillus</taxon>
    </lineage>
</organism>